<dbReference type="PANTHER" id="PTHR33745:SF1">
    <property type="entry name" value="RSBT ANTAGONIST PROTEIN RSBS"/>
    <property type="match status" value="1"/>
</dbReference>
<dbReference type="OrthoDB" id="2456599at2"/>
<dbReference type="RefSeq" id="WP_125481240.1">
    <property type="nucleotide sequence ID" value="NZ_RSFW01000019.1"/>
</dbReference>
<dbReference type="EMBL" id="RSFW01000019">
    <property type="protein sequence ID" value="RSD25521.1"/>
    <property type="molecule type" value="Genomic_DNA"/>
</dbReference>
<dbReference type="InterPro" id="IPR051932">
    <property type="entry name" value="Bact_StressResp_Reg"/>
</dbReference>
<dbReference type="CDD" id="cd07041">
    <property type="entry name" value="STAS_RsbR_RsbS_like"/>
    <property type="match status" value="1"/>
</dbReference>
<gene>
    <name evidence="1" type="ORF">EJA10_17095</name>
</gene>
<accession>A0A427TMG0</accession>
<dbReference type="PANTHER" id="PTHR33745">
    <property type="entry name" value="RSBT ANTAGONIST PROTEIN RSBS-RELATED"/>
    <property type="match status" value="1"/>
</dbReference>
<dbReference type="SUPFAM" id="SSF52091">
    <property type="entry name" value="SpoIIaa-like"/>
    <property type="match status" value="1"/>
</dbReference>
<evidence type="ECO:0000313" key="2">
    <source>
        <dbReference type="Proteomes" id="UP000279911"/>
    </source>
</evidence>
<comment type="caution">
    <text evidence="1">The sequence shown here is derived from an EMBL/GenBank/DDBJ whole genome shotgun (WGS) entry which is preliminary data.</text>
</comment>
<evidence type="ECO:0000313" key="1">
    <source>
        <dbReference type="EMBL" id="RSD25521.1"/>
    </source>
</evidence>
<name>A0A427TMG0_9BACI</name>
<dbReference type="Gene3D" id="3.30.750.24">
    <property type="entry name" value="STAS domain"/>
    <property type="match status" value="1"/>
</dbReference>
<reference evidence="2" key="1">
    <citation type="submission" date="2018-12" db="EMBL/GenBank/DDBJ databases">
        <title>Bacillus chawlae sp. nov., Bacillus glennii sp. nov., and Bacillus saganii sp. nov. Isolated from the Vehicle Assembly Building at Kennedy Space Center where the Viking Spacecraft were Assembled.</title>
        <authorList>
            <person name="Seuylemezian A."/>
            <person name="Vaishampayan P."/>
        </authorList>
    </citation>
    <scope>NUCLEOTIDE SEQUENCE [LARGE SCALE GENOMIC DNA]</scope>
    <source>
        <strain evidence="2">DSM 13966</strain>
    </source>
</reference>
<protein>
    <submittedName>
        <fullName evidence="1">STAS domain-containing protein</fullName>
    </submittedName>
</protein>
<organism evidence="1 2">
    <name type="scientific">Mesobacillus subterraneus</name>
    <dbReference type="NCBI Taxonomy" id="285983"/>
    <lineage>
        <taxon>Bacteria</taxon>
        <taxon>Bacillati</taxon>
        <taxon>Bacillota</taxon>
        <taxon>Bacilli</taxon>
        <taxon>Bacillales</taxon>
        <taxon>Bacillaceae</taxon>
        <taxon>Mesobacillus</taxon>
    </lineage>
</organism>
<sequence>MEIEKLRELEEKIQEYESIISEMSAPIIPSIVPETILVPITGLIRAERFDKIREKLLGYIKNKDIENAVIDLTDITGDRVEDICLEEIGHELHQMASSMSLMGVRTLYVGLNPELVKRMVLGGIRLEAQAFSTFQSALKYLMKEKGLEFRKISE</sequence>
<proteinExistence type="predicted"/>
<dbReference type="AlphaFoldDB" id="A0A427TMG0"/>
<dbReference type="Proteomes" id="UP000279911">
    <property type="component" value="Unassembled WGS sequence"/>
</dbReference>
<dbReference type="InterPro" id="IPR036513">
    <property type="entry name" value="STAS_dom_sf"/>
</dbReference>